<reference evidence="3 4" key="1">
    <citation type="submission" date="2015-09" db="EMBL/GenBank/DDBJ databases">
        <authorList>
            <consortium name="Pathogen Informatics"/>
        </authorList>
    </citation>
    <scope>NUCLEOTIDE SEQUENCE [LARGE SCALE GENOMIC DNA]</scope>
    <source>
        <strain evidence="3 4">2789STDY5834914</strain>
    </source>
</reference>
<protein>
    <submittedName>
        <fullName evidence="3">Probable polysaccharide deacetylase pdaA</fullName>
        <ecNumber evidence="3">3.-.-.-</ecNumber>
    </submittedName>
</protein>
<dbReference type="Pfam" id="PF01522">
    <property type="entry name" value="Polysacc_deac_1"/>
    <property type="match status" value="1"/>
</dbReference>
<evidence type="ECO:0000259" key="2">
    <source>
        <dbReference type="PROSITE" id="PS51677"/>
    </source>
</evidence>
<accession>A0A174KEZ3</accession>
<dbReference type="PROSITE" id="PS51677">
    <property type="entry name" value="NODB"/>
    <property type="match status" value="1"/>
</dbReference>
<dbReference type="GO" id="GO:0016020">
    <property type="term" value="C:membrane"/>
    <property type="evidence" value="ECO:0007669"/>
    <property type="project" value="TreeGrafter"/>
</dbReference>
<feature type="domain" description="NodB homology" evidence="2">
    <location>
        <begin position="106"/>
        <end position="288"/>
    </location>
</feature>
<dbReference type="EMBL" id="CZAY01000003">
    <property type="protein sequence ID" value="CUP10694.1"/>
    <property type="molecule type" value="Genomic_DNA"/>
</dbReference>
<dbReference type="GO" id="GO:0016810">
    <property type="term" value="F:hydrolase activity, acting on carbon-nitrogen (but not peptide) bonds"/>
    <property type="evidence" value="ECO:0007669"/>
    <property type="project" value="InterPro"/>
</dbReference>
<evidence type="ECO:0000313" key="4">
    <source>
        <dbReference type="Proteomes" id="UP000095485"/>
    </source>
</evidence>
<dbReference type="Gene3D" id="3.20.20.370">
    <property type="entry name" value="Glycoside hydrolase/deacetylase"/>
    <property type="match status" value="1"/>
</dbReference>
<dbReference type="InterPro" id="IPR011330">
    <property type="entry name" value="Glyco_hydro/deAcase_b/a-brl"/>
</dbReference>
<keyword evidence="3" id="KW-0378">Hydrolase</keyword>
<dbReference type="InterPro" id="IPR050248">
    <property type="entry name" value="Polysacc_deacetylase_ArnD"/>
</dbReference>
<dbReference type="GO" id="GO:0005975">
    <property type="term" value="P:carbohydrate metabolic process"/>
    <property type="evidence" value="ECO:0007669"/>
    <property type="project" value="InterPro"/>
</dbReference>
<dbReference type="Proteomes" id="UP000095485">
    <property type="component" value="Unassembled WGS sequence"/>
</dbReference>
<dbReference type="STRING" id="88431.ERS852423_02144"/>
<dbReference type="RefSeq" id="WP_055281574.1">
    <property type="nucleotide sequence ID" value="NZ_CZAY01000003.1"/>
</dbReference>
<dbReference type="EC" id="3.-.-.-" evidence="3"/>
<feature type="compositionally biased region" description="Polar residues" evidence="1">
    <location>
        <begin position="42"/>
        <end position="60"/>
    </location>
</feature>
<dbReference type="SUPFAM" id="SSF88713">
    <property type="entry name" value="Glycoside hydrolase/deacetylase"/>
    <property type="match status" value="1"/>
</dbReference>
<dbReference type="InterPro" id="IPR002509">
    <property type="entry name" value="NODB_dom"/>
</dbReference>
<dbReference type="AlphaFoldDB" id="A0A174KEZ3"/>
<evidence type="ECO:0000256" key="1">
    <source>
        <dbReference type="SAM" id="MobiDB-lite"/>
    </source>
</evidence>
<dbReference type="PANTHER" id="PTHR10587">
    <property type="entry name" value="GLYCOSYL TRANSFERASE-RELATED"/>
    <property type="match status" value="1"/>
</dbReference>
<feature type="region of interest" description="Disordered" evidence="1">
    <location>
        <begin position="35"/>
        <end position="60"/>
    </location>
</feature>
<sequence length="297" mass="33427">MSRLHNYKPLILLFFFSFCFFAGGQIARIFPPASVRTDDKSPSGNVASSGTVPTASTSGNPLSTILPAAENWGLSFQEEGKVPVGNASFDELQQYHAYYAQKTDKKVIYLTFDCGYENGNTPAILNALKQHNVQATFFVVGNFLRDNPELVKQMLKGGHTIGNHTFHHPDMSQIATKETFSRELKSVEALYKDITGKSMTRFYRPPQGKYSTENLQMAKDMGYHTFFWSLAYVDWLADAQPSKEEAFDKLLGRIHPGAIVLLHNTSRTNSEILDELLAKWEEMGYTFSTLKKLVRNT</sequence>
<evidence type="ECO:0000313" key="3">
    <source>
        <dbReference type="EMBL" id="CUP10694.1"/>
    </source>
</evidence>
<organism evidence="3 4">
    <name type="scientific">Dorea longicatena</name>
    <dbReference type="NCBI Taxonomy" id="88431"/>
    <lineage>
        <taxon>Bacteria</taxon>
        <taxon>Bacillati</taxon>
        <taxon>Bacillota</taxon>
        <taxon>Clostridia</taxon>
        <taxon>Lachnospirales</taxon>
        <taxon>Lachnospiraceae</taxon>
        <taxon>Dorea</taxon>
    </lineage>
</organism>
<dbReference type="PANTHER" id="PTHR10587:SF78">
    <property type="entry name" value="PEPTIDOGLYCAN-N-ACETYLMURAMIC ACID DEACETYLASE PDAA"/>
    <property type="match status" value="1"/>
</dbReference>
<name>A0A174KEZ3_9FIRM</name>
<proteinExistence type="predicted"/>
<dbReference type="GeneID" id="96227738"/>
<gene>
    <name evidence="3" type="primary">pdaA_3</name>
    <name evidence="3" type="ORF">ERS852526_00428</name>
</gene>